<proteinExistence type="predicted"/>
<evidence type="ECO:0000313" key="1">
    <source>
        <dbReference type="EMBL" id="CDR33809.1"/>
    </source>
</evidence>
<sequence>MLNTIRPEIPKRAQGCIQCQELFKPGHQVASWLYQNEEGIFLRDDLCIQCVVKSEYKEKEETLIHWKAKVACVKIKKPSSKSIQQEELAYELFHEERLKEAPDSKQKTFILSLFLARKKRLFPRGEKNREKGLSYYEDAQTGELIEVPLFQVQLIPIEEIKRELALAISHRMQTLKNEECKESAAVS</sequence>
<comment type="caution">
    <text evidence="1">The sequence shown here is derived from an EMBL/GenBank/DDBJ whole genome shotgun (WGS) entry which is preliminary data.</text>
</comment>
<reference evidence="1" key="2">
    <citation type="submission" date="2014-09" db="EMBL/GenBank/DDBJ databases">
        <title>Criblamydia sequanensis harbors a mega-plasmid encoding arsenite resistance.</title>
        <authorList>
            <person name="Bertelli C."/>
            <person name="Goesmann A."/>
            <person name="Greub G."/>
        </authorList>
    </citation>
    <scope>NUCLEOTIDE SEQUENCE [LARGE SCALE GENOMIC DNA]</scope>
    <source>
        <strain evidence="1">CRIB-18</strain>
    </source>
</reference>
<dbReference type="Proteomes" id="UP000031552">
    <property type="component" value="Unassembled WGS sequence"/>
</dbReference>
<dbReference type="AlphaFoldDB" id="A0A090DYM8"/>
<organism evidence="1 2">
    <name type="scientific">Candidatus Criblamydia sequanensis CRIB-18</name>
    <dbReference type="NCBI Taxonomy" id="1437425"/>
    <lineage>
        <taxon>Bacteria</taxon>
        <taxon>Pseudomonadati</taxon>
        <taxon>Chlamydiota</taxon>
        <taxon>Chlamydiia</taxon>
        <taxon>Parachlamydiales</taxon>
        <taxon>Candidatus Criblamydiaceae</taxon>
        <taxon>Candidatus Criblamydia</taxon>
    </lineage>
</organism>
<gene>
    <name evidence="1" type="ORF">CSEC_0982</name>
</gene>
<dbReference type="eggNOG" id="ENOG50314CQ">
    <property type="taxonomic scope" value="Bacteria"/>
</dbReference>
<accession>A0A090DYM8</accession>
<name>A0A090DYM8_9BACT</name>
<keyword evidence="2" id="KW-1185">Reference proteome</keyword>
<dbReference type="RefSeq" id="WP_041017357.1">
    <property type="nucleotide sequence ID" value="NZ_CCEJ010000004.1"/>
</dbReference>
<protein>
    <submittedName>
        <fullName evidence="1">Uncharacterized protein</fullName>
    </submittedName>
</protein>
<reference evidence="1" key="1">
    <citation type="submission" date="2013-12" db="EMBL/GenBank/DDBJ databases">
        <authorList>
            <person name="Linke B."/>
        </authorList>
    </citation>
    <scope>NUCLEOTIDE SEQUENCE [LARGE SCALE GENOMIC DNA]</scope>
    <source>
        <strain evidence="1">CRIB-18</strain>
    </source>
</reference>
<evidence type="ECO:0000313" key="2">
    <source>
        <dbReference type="Proteomes" id="UP000031552"/>
    </source>
</evidence>
<dbReference type="EMBL" id="CCEJ010000004">
    <property type="protein sequence ID" value="CDR33809.1"/>
    <property type="molecule type" value="Genomic_DNA"/>
</dbReference>